<evidence type="ECO:0000313" key="2">
    <source>
        <dbReference type="Proteomes" id="UP000499080"/>
    </source>
</evidence>
<protein>
    <submittedName>
        <fullName evidence="1">Uncharacterized protein</fullName>
    </submittedName>
</protein>
<reference evidence="1 2" key="1">
    <citation type="journal article" date="2019" name="Sci. Rep.">
        <title>Orb-weaving spider Araneus ventricosus genome elucidates the spidroin gene catalogue.</title>
        <authorList>
            <person name="Kono N."/>
            <person name="Nakamura H."/>
            <person name="Ohtoshi R."/>
            <person name="Moran D.A.P."/>
            <person name="Shinohara A."/>
            <person name="Yoshida Y."/>
            <person name="Fujiwara M."/>
            <person name="Mori M."/>
            <person name="Tomita M."/>
            <person name="Arakawa K."/>
        </authorList>
    </citation>
    <scope>NUCLEOTIDE SEQUENCE [LARGE SCALE GENOMIC DNA]</scope>
</reference>
<dbReference type="EMBL" id="BGPR01027921">
    <property type="protein sequence ID" value="GBN98782.1"/>
    <property type="molecule type" value="Genomic_DNA"/>
</dbReference>
<proteinExistence type="predicted"/>
<accession>A0A4Y2TDS9</accession>
<gene>
    <name evidence="1" type="ORF">AVEN_46558_1</name>
</gene>
<dbReference type="AlphaFoldDB" id="A0A4Y2TDS9"/>
<organism evidence="1 2">
    <name type="scientific">Araneus ventricosus</name>
    <name type="common">Orbweaver spider</name>
    <name type="synonym">Epeira ventricosa</name>
    <dbReference type="NCBI Taxonomy" id="182803"/>
    <lineage>
        <taxon>Eukaryota</taxon>
        <taxon>Metazoa</taxon>
        <taxon>Ecdysozoa</taxon>
        <taxon>Arthropoda</taxon>
        <taxon>Chelicerata</taxon>
        <taxon>Arachnida</taxon>
        <taxon>Araneae</taxon>
        <taxon>Araneomorphae</taxon>
        <taxon>Entelegynae</taxon>
        <taxon>Araneoidea</taxon>
        <taxon>Araneidae</taxon>
        <taxon>Araneus</taxon>
    </lineage>
</organism>
<dbReference type="Proteomes" id="UP000499080">
    <property type="component" value="Unassembled WGS sequence"/>
</dbReference>
<feature type="non-terminal residue" evidence="1">
    <location>
        <position position="1"/>
    </location>
</feature>
<evidence type="ECO:0000313" key="1">
    <source>
        <dbReference type="EMBL" id="GBN98782.1"/>
    </source>
</evidence>
<comment type="caution">
    <text evidence="1">The sequence shown here is derived from an EMBL/GenBank/DDBJ whole genome shotgun (WGS) entry which is preliminary data.</text>
</comment>
<sequence length="102" mass="12083">LDFLFKLCQIQPLEHRTNYDDGRIHVCREEPNQTECDPTIEQSKWKSQLETCRKDFDTFKELLKEVQKDRDELKQARCEDEQVLRNDLIGCFGFNGARAIFG</sequence>
<keyword evidence="2" id="KW-1185">Reference proteome</keyword>
<name>A0A4Y2TDS9_ARAVE</name>